<dbReference type="EMBL" id="CAJVPI010002277">
    <property type="protein sequence ID" value="CAG8639951.1"/>
    <property type="molecule type" value="Genomic_DNA"/>
</dbReference>
<keyword evidence="2" id="KW-1185">Reference proteome</keyword>
<comment type="caution">
    <text evidence="1">The sequence shown here is derived from an EMBL/GenBank/DDBJ whole genome shotgun (WGS) entry which is preliminary data.</text>
</comment>
<gene>
    <name evidence="1" type="ORF">PBRASI_LOCUS9716</name>
</gene>
<dbReference type="GO" id="GO:0005739">
    <property type="term" value="C:mitochondrion"/>
    <property type="evidence" value="ECO:0007669"/>
    <property type="project" value="TreeGrafter"/>
</dbReference>
<dbReference type="InterPro" id="IPR018811">
    <property type="entry name" value="MRX11"/>
</dbReference>
<dbReference type="AlphaFoldDB" id="A0A9N9DKR4"/>
<organism evidence="1 2">
    <name type="scientific">Paraglomus brasilianum</name>
    <dbReference type="NCBI Taxonomy" id="144538"/>
    <lineage>
        <taxon>Eukaryota</taxon>
        <taxon>Fungi</taxon>
        <taxon>Fungi incertae sedis</taxon>
        <taxon>Mucoromycota</taxon>
        <taxon>Glomeromycotina</taxon>
        <taxon>Glomeromycetes</taxon>
        <taxon>Paraglomerales</taxon>
        <taxon>Paraglomeraceae</taxon>
        <taxon>Paraglomus</taxon>
    </lineage>
</organism>
<sequence>MLLHIAKFQSTSSFSSIHLSTLSSRFRCSRTFSLASLRSRPALHFYSTSTKKPSLFSKYYDQFRSKPSSYVISFLLLHEITAIVPIPLVYLALDYTGIQVPLPENMLQEGNKRINAMLRYFGFSEVEQGSRVAFLAASSYGIVKMLMPLRIAMCVYLTPFTAERIMGPALNFSKRLLRFKPNRKSAD</sequence>
<dbReference type="Proteomes" id="UP000789739">
    <property type="component" value="Unassembled WGS sequence"/>
</dbReference>
<evidence type="ECO:0000313" key="1">
    <source>
        <dbReference type="EMBL" id="CAG8639951.1"/>
    </source>
</evidence>
<reference evidence="1" key="1">
    <citation type="submission" date="2021-06" db="EMBL/GenBank/DDBJ databases">
        <authorList>
            <person name="Kallberg Y."/>
            <person name="Tangrot J."/>
            <person name="Rosling A."/>
        </authorList>
    </citation>
    <scope>NUCLEOTIDE SEQUENCE</scope>
    <source>
        <strain evidence="1">BR232B</strain>
    </source>
</reference>
<dbReference type="PANTHER" id="PTHR28002">
    <property type="entry name" value="MIOREX COMPLEX COMPONENT 11"/>
    <property type="match status" value="1"/>
</dbReference>
<dbReference type="PANTHER" id="PTHR28002:SF1">
    <property type="entry name" value="MIOREX COMPLEX COMPONENT 11"/>
    <property type="match status" value="1"/>
</dbReference>
<accession>A0A9N9DKR4</accession>
<protein>
    <submittedName>
        <fullName evidence="1">1348_t:CDS:1</fullName>
    </submittedName>
</protein>
<dbReference type="OrthoDB" id="5580261at2759"/>
<evidence type="ECO:0000313" key="2">
    <source>
        <dbReference type="Proteomes" id="UP000789739"/>
    </source>
</evidence>
<dbReference type="Pfam" id="PF10306">
    <property type="entry name" value="FLILHELTA"/>
    <property type="match status" value="1"/>
</dbReference>
<name>A0A9N9DKR4_9GLOM</name>
<proteinExistence type="predicted"/>